<dbReference type="InterPro" id="IPR000488">
    <property type="entry name" value="Death_dom"/>
</dbReference>
<keyword evidence="6 18" id="KW-0732">Signal</keyword>
<dbReference type="Pfam" id="PF00531">
    <property type="entry name" value="Death"/>
    <property type="match status" value="1"/>
</dbReference>
<dbReference type="GO" id="GO:0006915">
    <property type="term" value="P:apoptotic process"/>
    <property type="evidence" value="ECO:0007669"/>
    <property type="project" value="UniProtKB-KW"/>
</dbReference>
<dbReference type="GO" id="GO:0005516">
    <property type="term" value="F:calmodulin binding"/>
    <property type="evidence" value="ECO:0007669"/>
    <property type="project" value="UniProtKB-KW"/>
</dbReference>
<feature type="chain" id="PRO_5041997431" description="Tumor necrosis factor receptor superfamily member 6" evidence="18">
    <location>
        <begin position="19"/>
        <end position="403"/>
    </location>
</feature>
<organism evidence="21 22">
    <name type="scientific">Pelobates cultripes</name>
    <name type="common">Western spadefoot toad</name>
    <dbReference type="NCBI Taxonomy" id="61616"/>
    <lineage>
        <taxon>Eukaryota</taxon>
        <taxon>Metazoa</taxon>
        <taxon>Chordata</taxon>
        <taxon>Craniata</taxon>
        <taxon>Vertebrata</taxon>
        <taxon>Euteleostomi</taxon>
        <taxon>Amphibia</taxon>
        <taxon>Batrachia</taxon>
        <taxon>Anura</taxon>
        <taxon>Pelobatoidea</taxon>
        <taxon>Pelobatidae</taxon>
        <taxon>Pelobates</taxon>
    </lineage>
</organism>
<keyword evidence="7" id="KW-0677">Repeat</keyword>
<dbReference type="GO" id="GO:0005031">
    <property type="term" value="F:tumor necrosis factor receptor activity"/>
    <property type="evidence" value="ECO:0007669"/>
    <property type="project" value="TreeGrafter"/>
</dbReference>
<keyword evidence="11" id="KW-0325">Glycoprotein</keyword>
<evidence type="ECO:0000313" key="21">
    <source>
        <dbReference type="EMBL" id="CAH2322731.1"/>
    </source>
</evidence>
<dbReference type="Gene3D" id="2.10.50.10">
    <property type="entry name" value="Tumor Necrosis Factor Receptor, subunit A, domain 2"/>
    <property type="match status" value="2"/>
</dbReference>
<keyword evidence="12" id="KW-0449">Lipoprotein</keyword>
<evidence type="ECO:0000256" key="16">
    <source>
        <dbReference type="PROSITE-ProRule" id="PRU00206"/>
    </source>
</evidence>
<evidence type="ECO:0000256" key="12">
    <source>
        <dbReference type="ARBA" id="ARBA00023288"/>
    </source>
</evidence>
<keyword evidence="17" id="KW-0472">Membrane</keyword>
<keyword evidence="21" id="KW-0675">Receptor</keyword>
<keyword evidence="10 16" id="KW-1015">Disulfide bond</keyword>
<evidence type="ECO:0000256" key="8">
    <source>
        <dbReference type="ARBA" id="ARBA00022860"/>
    </source>
</evidence>
<feature type="repeat" description="TNFR-Cys" evidence="16">
    <location>
        <begin position="134"/>
        <end position="173"/>
    </location>
</feature>
<keyword evidence="22" id="KW-1185">Reference proteome</keyword>
<evidence type="ECO:0000256" key="4">
    <source>
        <dbReference type="ARBA" id="ARBA00022475"/>
    </source>
</evidence>
<dbReference type="InterPro" id="IPR033994">
    <property type="entry name" value="TNFRSF1A_death"/>
</dbReference>
<feature type="domain" description="TNFR-Cys" evidence="20">
    <location>
        <begin position="91"/>
        <end position="133"/>
    </location>
</feature>
<evidence type="ECO:0000256" key="5">
    <source>
        <dbReference type="ARBA" id="ARBA00022703"/>
    </source>
</evidence>
<dbReference type="CDD" id="cd08313">
    <property type="entry name" value="Death_TNFR1"/>
    <property type="match status" value="1"/>
</dbReference>
<evidence type="ECO:0000256" key="7">
    <source>
        <dbReference type="ARBA" id="ARBA00022737"/>
    </source>
</evidence>
<dbReference type="InterPro" id="IPR008063">
    <property type="entry name" value="Fas_rcpt"/>
</dbReference>
<evidence type="ECO:0000313" key="22">
    <source>
        <dbReference type="Proteomes" id="UP001295444"/>
    </source>
</evidence>
<evidence type="ECO:0000256" key="6">
    <source>
        <dbReference type="ARBA" id="ARBA00022729"/>
    </source>
</evidence>
<dbReference type="SMART" id="SM00208">
    <property type="entry name" value="TNFR"/>
    <property type="match status" value="3"/>
</dbReference>
<dbReference type="InterPro" id="IPR052493">
    <property type="entry name" value="TNFRSF1A"/>
</dbReference>
<feature type="transmembrane region" description="Helical" evidence="17">
    <location>
        <begin position="218"/>
        <end position="239"/>
    </location>
</feature>
<keyword evidence="8" id="KW-0112">Calmodulin-binding</keyword>
<dbReference type="Pfam" id="PF00020">
    <property type="entry name" value="TNFR_c6"/>
    <property type="match status" value="2"/>
</dbReference>
<dbReference type="SMART" id="SM00005">
    <property type="entry name" value="DEATH"/>
    <property type="match status" value="1"/>
</dbReference>
<dbReference type="EMBL" id="OW240922">
    <property type="protein sequence ID" value="CAH2322731.1"/>
    <property type="molecule type" value="Genomic_DNA"/>
</dbReference>
<evidence type="ECO:0000256" key="17">
    <source>
        <dbReference type="SAM" id="Phobius"/>
    </source>
</evidence>
<feature type="repeat" description="TNFR-Cys" evidence="16">
    <location>
        <begin position="91"/>
        <end position="133"/>
    </location>
</feature>
<dbReference type="GO" id="GO:0045121">
    <property type="term" value="C:membrane raft"/>
    <property type="evidence" value="ECO:0007669"/>
    <property type="project" value="UniProtKB-SubCell"/>
</dbReference>
<dbReference type="GO" id="GO:0006955">
    <property type="term" value="P:immune response"/>
    <property type="evidence" value="ECO:0007669"/>
    <property type="project" value="InterPro"/>
</dbReference>
<dbReference type="PANTHER" id="PTHR46861:SF1">
    <property type="entry name" value="TUMOR NECROSIS FACTOR RECEPTOR SUPERFAMILY MEMBER 1A"/>
    <property type="match status" value="1"/>
</dbReference>
<keyword evidence="9" id="KW-0564">Palmitate</keyword>
<comment type="caution">
    <text evidence="16">Lacks conserved residue(s) required for the propagation of feature annotation.</text>
</comment>
<evidence type="ECO:0000256" key="1">
    <source>
        <dbReference type="ARBA" id="ARBA00004251"/>
    </source>
</evidence>
<evidence type="ECO:0000256" key="10">
    <source>
        <dbReference type="ARBA" id="ARBA00023157"/>
    </source>
</evidence>
<feature type="disulfide bond" evidence="16">
    <location>
        <begin position="92"/>
        <end position="107"/>
    </location>
</feature>
<dbReference type="GO" id="GO:0043120">
    <property type="term" value="F:tumor necrosis factor binding"/>
    <property type="evidence" value="ECO:0007669"/>
    <property type="project" value="TreeGrafter"/>
</dbReference>
<name>A0AAD1TC06_PELCU</name>
<dbReference type="InterPro" id="IPR011029">
    <property type="entry name" value="DEATH-like_dom_sf"/>
</dbReference>
<dbReference type="GO" id="GO:0006954">
    <property type="term" value="P:inflammatory response"/>
    <property type="evidence" value="ECO:0007669"/>
    <property type="project" value="TreeGrafter"/>
</dbReference>
<gene>
    <name evidence="21" type="ORF">PECUL_23A056230</name>
</gene>
<comment type="subcellular location">
    <subcellularLocation>
        <location evidence="1">Cell membrane</location>
        <topology evidence="1">Single-pass type I membrane protein</topology>
    </subcellularLocation>
    <subcellularLocation>
        <location evidence="2">Membrane raft</location>
    </subcellularLocation>
</comment>
<feature type="signal peptide" evidence="18">
    <location>
        <begin position="1"/>
        <end position="18"/>
    </location>
</feature>
<sequence>MRALQIMVLLCFTLVVASQSKDIPLEAALLLRGEPMGFRAHVRSERYVEDVLCAGDEYKHPRSQHCCKKCLSGFRKVSDCPEKEKVTECAPCAEGQFTDNPNYAKKCKQCSQCVLSYGQILISNCTRNRNTECGCPHGQYQVKVADNFICQNCSQCDNGKETIPCRGYSDTVCACKFGFYFDHSENKCQPCNMCTTTDCQDHCPPTETIKNPDENKNITLYVVSGAACMLLIVIVLGAIHMHKKRTQSSPSPCDLKPQKSSITGMTTTTETSVHSITQAHGEYGLSTVLNSQILDPQVTIPLLELPDITLSARVQQIQSTAEFYRVIDSVPVLRWKEFVRRLGLSDNIIDTCEHENKHLRDAQYAMLSKWSLQVGPSGATKDVVIGVLRDMDLAGSIERILEG</sequence>
<feature type="domain" description="Death" evidence="19">
    <location>
        <begin position="320"/>
        <end position="403"/>
    </location>
</feature>
<evidence type="ECO:0000256" key="18">
    <source>
        <dbReference type="SAM" id="SignalP"/>
    </source>
</evidence>
<keyword evidence="5" id="KW-0053">Apoptosis</keyword>
<dbReference type="GO" id="GO:0043235">
    <property type="term" value="C:receptor complex"/>
    <property type="evidence" value="ECO:0007669"/>
    <property type="project" value="TreeGrafter"/>
</dbReference>
<evidence type="ECO:0000259" key="19">
    <source>
        <dbReference type="PROSITE" id="PS50017"/>
    </source>
</evidence>
<reference evidence="21" key="1">
    <citation type="submission" date="2022-03" db="EMBL/GenBank/DDBJ databases">
        <authorList>
            <person name="Alioto T."/>
            <person name="Alioto T."/>
            <person name="Gomez Garrido J."/>
        </authorList>
    </citation>
    <scope>NUCLEOTIDE SEQUENCE</scope>
</reference>
<dbReference type="SUPFAM" id="SSF57586">
    <property type="entry name" value="TNF receptor-like"/>
    <property type="match status" value="3"/>
</dbReference>
<accession>A0AAD1TC06</accession>
<dbReference type="AlphaFoldDB" id="A0AAD1TC06"/>
<evidence type="ECO:0000256" key="11">
    <source>
        <dbReference type="ARBA" id="ARBA00023180"/>
    </source>
</evidence>
<evidence type="ECO:0000256" key="2">
    <source>
        <dbReference type="ARBA" id="ARBA00004285"/>
    </source>
</evidence>
<dbReference type="SUPFAM" id="SSF47986">
    <property type="entry name" value="DEATH domain"/>
    <property type="match status" value="1"/>
</dbReference>
<evidence type="ECO:0000259" key="20">
    <source>
        <dbReference type="PROSITE" id="PS50050"/>
    </source>
</evidence>
<feature type="domain" description="TNFR-Cys" evidence="20">
    <location>
        <begin position="134"/>
        <end position="173"/>
    </location>
</feature>
<keyword evidence="4" id="KW-1003">Cell membrane</keyword>
<feature type="disulfide bond" evidence="16">
    <location>
        <begin position="135"/>
        <end position="150"/>
    </location>
</feature>
<protein>
    <recommendedName>
        <fullName evidence="3">Tumor necrosis factor receptor superfamily member 6</fullName>
    </recommendedName>
    <alternativeName>
        <fullName evidence="14">Apo-1 antigen</fullName>
    </alternativeName>
    <alternativeName>
        <fullName evidence="15">Apoptosis-mediating surface antigen FAS</fullName>
    </alternativeName>
    <alternativeName>
        <fullName evidence="13">FASLG receptor</fullName>
    </alternativeName>
</protein>
<dbReference type="Gene3D" id="1.10.533.10">
    <property type="entry name" value="Death Domain, Fas"/>
    <property type="match status" value="1"/>
</dbReference>
<evidence type="ECO:0000256" key="13">
    <source>
        <dbReference type="ARBA" id="ARBA00030181"/>
    </source>
</evidence>
<evidence type="ECO:0000256" key="15">
    <source>
        <dbReference type="ARBA" id="ARBA00032502"/>
    </source>
</evidence>
<dbReference type="PROSITE" id="PS50050">
    <property type="entry name" value="TNFR_NGFR_2"/>
    <property type="match status" value="2"/>
</dbReference>
<keyword evidence="17" id="KW-0812">Transmembrane</keyword>
<dbReference type="InterPro" id="IPR001368">
    <property type="entry name" value="TNFR/NGFR_Cys_rich_reg"/>
</dbReference>
<keyword evidence="17" id="KW-1133">Transmembrane helix</keyword>
<dbReference type="PRINTS" id="PR01680">
    <property type="entry name" value="TNFACTORR6"/>
</dbReference>
<dbReference type="Proteomes" id="UP001295444">
    <property type="component" value="Chromosome 11"/>
</dbReference>
<evidence type="ECO:0000256" key="9">
    <source>
        <dbReference type="ARBA" id="ARBA00023139"/>
    </source>
</evidence>
<dbReference type="GO" id="GO:0005886">
    <property type="term" value="C:plasma membrane"/>
    <property type="evidence" value="ECO:0007669"/>
    <property type="project" value="UniProtKB-SubCell"/>
</dbReference>
<evidence type="ECO:0000256" key="14">
    <source>
        <dbReference type="ARBA" id="ARBA00032338"/>
    </source>
</evidence>
<proteinExistence type="predicted"/>
<dbReference type="PANTHER" id="PTHR46861">
    <property type="entry name" value="TUMOR NECROSIS FACTOR RECEPTOR SUPERFAMILY MEMBER 1A"/>
    <property type="match status" value="1"/>
</dbReference>
<evidence type="ECO:0000256" key="3">
    <source>
        <dbReference type="ARBA" id="ARBA00015761"/>
    </source>
</evidence>
<dbReference type="PROSITE" id="PS50017">
    <property type="entry name" value="DEATH_DOMAIN"/>
    <property type="match status" value="1"/>
</dbReference>